<organism evidence="2 3">
    <name type="scientific">Lipomyces tetrasporus</name>
    <dbReference type="NCBI Taxonomy" id="54092"/>
    <lineage>
        <taxon>Eukaryota</taxon>
        <taxon>Fungi</taxon>
        <taxon>Dikarya</taxon>
        <taxon>Ascomycota</taxon>
        <taxon>Saccharomycotina</taxon>
        <taxon>Lipomycetes</taxon>
        <taxon>Lipomycetales</taxon>
        <taxon>Lipomycetaceae</taxon>
        <taxon>Lipomyces</taxon>
    </lineage>
</organism>
<sequence length="114" mass="12972">MVIYGNITLLCTLLMGGKTLSYVTTDSASRADIQSAVNKQTCLSRQSCPERRCICRTKGTTYHELAVSFSIGILVRSIPSCRRRRAFYMILPQQCSNIRCEMSITRNILRVKFR</sequence>
<gene>
    <name evidence="2" type="ORF">POJ06DRAFT_18970</name>
</gene>
<accession>A0AAD7QZT6</accession>
<dbReference type="GeneID" id="80879958"/>
<keyword evidence="3" id="KW-1185">Reference proteome</keyword>
<feature type="chain" id="PRO_5041971918" description="Secreted protein" evidence="1">
    <location>
        <begin position="22"/>
        <end position="114"/>
    </location>
</feature>
<dbReference type="Proteomes" id="UP001217417">
    <property type="component" value="Unassembled WGS sequence"/>
</dbReference>
<evidence type="ECO:0000256" key="1">
    <source>
        <dbReference type="SAM" id="SignalP"/>
    </source>
</evidence>
<name>A0AAD7QZT6_9ASCO</name>
<dbReference type="EMBL" id="JARPMG010000001">
    <property type="protein sequence ID" value="KAJ8104400.1"/>
    <property type="molecule type" value="Genomic_DNA"/>
</dbReference>
<proteinExistence type="predicted"/>
<keyword evidence="1" id="KW-0732">Signal</keyword>
<evidence type="ECO:0008006" key="4">
    <source>
        <dbReference type="Google" id="ProtNLM"/>
    </source>
</evidence>
<dbReference type="RefSeq" id="XP_056047850.1">
    <property type="nucleotide sequence ID" value="XM_056184792.1"/>
</dbReference>
<evidence type="ECO:0000313" key="3">
    <source>
        <dbReference type="Proteomes" id="UP001217417"/>
    </source>
</evidence>
<comment type="caution">
    <text evidence="2">The sequence shown here is derived from an EMBL/GenBank/DDBJ whole genome shotgun (WGS) entry which is preliminary data.</text>
</comment>
<dbReference type="AlphaFoldDB" id="A0AAD7QZT6"/>
<protein>
    <recommendedName>
        <fullName evidence="4">Secreted protein</fullName>
    </recommendedName>
</protein>
<evidence type="ECO:0000313" key="2">
    <source>
        <dbReference type="EMBL" id="KAJ8104400.1"/>
    </source>
</evidence>
<reference evidence="2" key="1">
    <citation type="submission" date="2023-03" db="EMBL/GenBank/DDBJ databases">
        <title>Near-Complete genome sequence of Lipomyces tetrasporous NRRL Y-64009, an oleaginous yeast capable of growing on lignocellulosic hydrolysates.</title>
        <authorList>
            <consortium name="Lawrence Berkeley National Laboratory"/>
            <person name="Jagtap S.S."/>
            <person name="Liu J.-J."/>
            <person name="Walukiewicz H.E."/>
            <person name="Pangilinan J."/>
            <person name="Lipzen A."/>
            <person name="Ahrendt S."/>
            <person name="Koriabine M."/>
            <person name="Cobaugh K."/>
            <person name="Salamov A."/>
            <person name="Yoshinaga Y."/>
            <person name="Ng V."/>
            <person name="Daum C."/>
            <person name="Grigoriev I.V."/>
            <person name="Slininger P.J."/>
            <person name="Dien B.S."/>
            <person name="Jin Y.-S."/>
            <person name="Rao C.V."/>
        </authorList>
    </citation>
    <scope>NUCLEOTIDE SEQUENCE</scope>
    <source>
        <strain evidence="2">NRRL Y-64009</strain>
    </source>
</reference>
<feature type="signal peptide" evidence="1">
    <location>
        <begin position="1"/>
        <end position="21"/>
    </location>
</feature>